<protein>
    <submittedName>
        <fullName evidence="3">Uncharacterized protein</fullName>
    </submittedName>
</protein>
<dbReference type="AlphaFoldDB" id="A0A8S9MMC3"/>
<feature type="transmembrane region" description="Helical" evidence="2">
    <location>
        <begin position="51"/>
        <end position="73"/>
    </location>
</feature>
<dbReference type="EMBL" id="QGKW02000007">
    <property type="protein sequence ID" value="KAF2619308.1"/>
    <property type="molecule type" value="Genomic_DNA"/>
</dbReference>
<feature type="region of interest" description="Disordered" evidence="1">
    <location>
        <begin position="205"/>
        <end position="234"/>
    </location>
</feature>
<dbReference type="Proteomes" id="UP000712281">
    <property type="component" value="Unassembled WGS sequence"/>
</dbReference>
<keyword evidence="2" id="KW-0812">Transmembrane</keyword>
<comment type="caution">
    <text evidence="3">The sequence shown here is derived from an EMBL/GenBank/DDBJ whole genome shotgun (WGS) entry which is preliminary data.</text>
</comment>
<feature type="region of interest" description="Disordered" evidence="1">
    <location>
        <begin position="252"/>
        <end position="277"/>
    </location>
</feature>
<feature type="compositionally biased region" description="Polar residues" evidence="1">
    <location>
        <begin position="252"/>
        <end position="269"/>
    </location>
</feature>
<feature type="compositionally biased region" description="Polar residues" evidence="1">
    <location>
        <begin position="205"/>
        <end position="222"/>
    </location>
</feature>
<reference evidence="3" key="1">
    <citation type="submission" date="2019-12" db="EMBL/GenBank/DDBJ databases">
        <title>Genome sequencing and annotation of Brassica cretica.</title>
        <authorList>
            <person name="Studholme D.J."/>
            <person name="Sarris P.F."/>
        </authorList>
    </citation>
    <scope>NUCLEOTIDE SEQUENCE</scope>
    <source>
        <strain evidence="3">PFS-001/15</strain>
        <tissue evidence="3">Leaf</tissue>
    </source>
</reference>
<organism evidence="3 4">
    <name type="scientific">Brassica cretica</name>
    <name type="common">Mustard</name>
    <dbReference type="NCBI Taxonomy" id="69181"/>
    <lineage>
        <taxon>Eukaryota</taxon>
        <taxon>Viridiplantae</taxon>
        <taxon>Streptophyta</taxon>
        <taxon>Embryophyta</taxon>
        <taxon>Tracheophyta</taxon>
        <taxon>Spermatophyta</taxon>
        <taxon>Magnoliopsida</taxon>
        <taxon>eudicotyledons</taxon>
        <taxon>Gunneridae</taxon>
        <taxon>Pentapetalae</taxon>
        <taxon>rosids</taxon>
        <taxon>malvids</taxon>
        <taxon>Brassicales</taxon>
        <taxon>Brassicaceae</taxon>
        <taxon>Brassiceae</taxon>
        <taxon>Brassica</taxon>
    </lineage>
</organism>
<name>A0A8S9MMC3_BRACR</name>
<evidence type="ECO:0000313" key="4">
    <source>
        <dbReference type="Proteomes" id="UP000712281"/>
    </source>
</evidence>
<evidence type="ECO:0000256" key="1">
    <source>
        <dbReference type="SAM" id="MobiDB-lite"/>
    </source>
</evidence>
<keyword evidence="2" id="KW-0472">Membrane</keyword>
<gene>
    <name evidence="3" type="ORF">F2Q68_00041181</name>
</gene>
<evidence type="ECO:0000313" key="3">
    <source>
        <dbReference type="EMBL" id="KAF2619308.1"/>
    </source>
</evidence>
<proteinExistence type="predicted"/>
<evidence type="ECO:0000256" key="2">
    <source>
        <dbReference type="SAM" id="Phobius"/>
    </source>
</evidence>
<accession>A0A8S9MMC3</accession>
<keyword evidence="2" id="KW-1133">Transmembrane helix</keyword>
<sequence length="347" mass="38851">MCLIKLFARERGLEVVGAQIKGCLVLGTQGGIWVVSGKLSRKSDVNKFEKLFAWCLVLLTHVDIFGMICVVSGKLSRKSDGNKFEYFFCLITHDSNKMEDSLPLKLALPGLKYPTDATKPLTLIISPNNKKMGTDATNETPASPIAQPSTETLVFIPNQTHQSHHMKRHPSRIKQKKILMMRKKHKLWITLAPTMSTPILDKNQNADAQTQTRTQVLPPNVTQEDDKQGVYNTHSPPISSLISLILDENQNSLREPSDETPSQPNQAEENLNDEDATEPLIVIISPNNKKATNETHASPIAQPSTETPVLLQIRRNRVKVEMIKVVMMAMEMSGAEDDDGRDDQRRR</sequence>